<keyword evidence="5" id="KW-1185">Reference proteome</keyword>
<protein>
    <submittedName>
        <fullName evidence="2">Uncharacterized protein</fullName>
    </submittedName>
</protein>
<comment type="caution">
    <text evidence="2">The sequence shown here is derived from an EMBL/GenBank/DDBJ whole genome shotgun (WGS) entry which is preliminary data.</text>
</comment>
<reference evidence="2 4" key="1">
    <citation type="submission" date="2018-12" db="EMBL/GenBank/DDBJ databases">
        <title>Venturia inaequalis Genome Resource.</title>
        <authorList>
            <person name="Lichtner F.J."/>
        </authorList>
    </citation>
    <scope>NUCLEOTIDE SEQUENCE [LARGE SCALE GENOMIC DNA]</scope>
    <source>
        <strain evidence="2 4">120213</strain>
        <strain evidence="1">Bline_iso_100314</strain>
        <strain evidence="3 5">DMI_063113</strain>
    </source>
</reference>
<name>A0A8H3Z242_VENIN</name>
<gene>
    <name evidence="1" type="ORF">BLS_003797</name>
    <name evidence="3" type="ORF">EG327_001538</name>
    <name evidence="2" type="ORF">EG328_000328</name>
</gene>
<dbReference type="EMBL" id="WNWS01000104">
    <property type="protein sequence ID" value="KAE9980393.1"/>
    <property type="molecule type" value="Genomic_DNA"/>
</dbReference>
<evidence type="ECO:0000313" key="5">
    <source>
        <dbReference type="Proteomes" id="UP000490939"/>
    </source>
</evidence>
<dbReference type="AlphaFoldDB" id="A0A8H3Z242"/>
<dbReference type="Proteomes" id="UP000447873">
    <property type="component" value="Unassembled WGS sequence"/>
</dbReference>
<evidence type="ECO:0000313" key="3">
    <source>
        <dbReference type="EMBL" id="KAE9990356.1"/>
    </source>
</evidence>
<accession>A0A8H3Z242</accession>
<proteinExistence type="predicted"/>
<dbReference type="OrthoDB" id="5337308at2759"/>
<evidence type="ECO:0000313" key="1">
    <source>
        <dbReference type="EMBL" id="KAE9973019.1"/>
    </source>
</evidence>
<dbReference type="EMBL" id="WNWR01000141">
    <property type="protein sequence ID" value="KAE9990356.1"/>
    <property type="molecule type" value="Genomic_DNA"/>
</dbReference>
<dbReference type="Proteomes" id="UP000433883">
    <property type="component" value="Unassembled WGS sequence"/>
</dbReference>
<evidence type="ECO:0000313" key="4">
    <source>
        <dbReference type="Proteomes" id="UP000447873"/>
    </source>
</evidence>
<sequence>MSPGRRRSISFAIPIIALATALCLTHLVSFPSYQSAAPANHSRQNLSPNASSEIPSTFQRFPKLRKRADVPPLDPMSDETWNKKVTKGRSINCLFEKPIEQVPQSKFTKWQDTIDWGWDFEEDTSFYMDHRLGPNDMAYLDTFYEKYRLPTKPWETPGLRVYSMEHKNNYKPPGSIEEQKSTGAQYNGWALIGGSEVTQYYLASEMYSPWYRGELNGVKEMPDLQRWSDVFALEWYHLQGGVDDGSSRNIATPRYIIIPSLVRYKTDTQEAVIRACLVTNQQLGDMPGGCEFQPIGDTAEGFFGMLGTAHLQGMGFMLAQHKAWFGNRRIEKITAWIKPKEDDNTNYNLLVTIADIEPDGNERRVKRTTLKQNEMNSKRVIAADKQVGIDNDGNHLPKPKW</sequence>
<organism evidence="2 4">
    <name type="scientific">Venturia inaequalis</name>
    <name type="common">Apple scab fungus</name>
    <dbReference type="NCBI Taxonomy" id="5025"/>
    <lineage>
        <taxon>Eukaryota</taxon>
        <taxon>Fungi</taxon>
        <taxon>Dikarya</taxon>
        <taxon>Ascomycota</taxon>
        <taxon>Pezizomycotina</taxon>
        <taxon>Dothideomycetes</taxon>
        <taxon>Pleosporomycetidae</taxon>
        <taxon>Venturiales</taxon>
        <taxon>Venturiaceae</taxon>
        <taxon>Venturia</taxon>
    </lineage>
</organism>
<dbReference type="EMBL" id="WNWQ01000246">
    <property type="protein sequence ID" value="KAE9973019.1"/>
    <property type="molecule type" value="Genomic_DNA"/>
</dbReference>
<evidence type="ECO:0000313" key="2">
    <source>
        <dbReference type="EMBL" id="KAE9980393.1"/>
    </source>
</evidence>
<dbReference type="Proteomes" id="UP000490939">
    <property type="component" value="Unassembled WGS sequence"/>
</dbReference>